<feature type="signal peptide" evidence="1">
    <location>
        <begin position="1"/>
        <end position="24"/>
    </location>
</feature>
<keyword evidence="1" id="KW-0732">Signal</keyword>
<dbReference type="KEGG" id="ffa:FFWV33_16465"/>
<gene>
    <name evidence="2" type="ORF">FFWV33_16465</name>
</gene>
<dbReference type="Proteomes" id="UP000244527">
    <property type="component" value="Chromosome"/>
</dbReference>
<organism evidence="2 3">
    <name type="scientific">Flavobacterium faecale</name>
    <dbReference type="NCBI Taxonomy" id="1355330"/>
    <lineage>
        <taxon>Bacteria</taxon>
        <taxon>Pseudomonadati</taxon>
        <taxon>Bacteroidota</taxon>
        <taxon>Flavobacteriia</taxon>
        <taxon>Flavobacteriales</taxon>
        <taxon>Flavobacteriaceae</taxon>
        <taxon>Flavobacterium</taxon>
    </lineage>
</organism>
<keyword evidence="3" id="KW-1185">Reference proteome</keyword>
<accession>A0A2S1LGW1</accession>
<dbReference type="AlphaFoldDB" id="A0A2S1LGW1"/>
<dbReference type="InterPro" id="IPR022298">
    <property type="entry name" value="Conjug_transposon_TraN"/>
</dbReference>
<feature type="chain" id="PRO_5015626836" evidence="1">
    <location>
        <begin position="25"/>
        <end position="313"/>
    </location>
</feature>
<sequence length="313" mass="35998">MKTAVKNILMILILMLGITSITQAQGSLCTSEKKNLSIIEPYTIEVTFDKTCHLLFPSVIRYVDLGSNSLVASKADDAGNVLRVKASTRDFEEETNFSVITEDGTFYSFNVFYNSCPIVTNYSLSKNKKNDWKYYSNQVLFEELGKSSPYQVDEIMEDIYNKDKHFIKQIGARKFGIEFLLKGIYINGDKYYFHTQIKNSSFVSFPIDFINFKIVDKKKAKRTVIQEVTKHPIRVYKSIDEVLGKTVSRNVFVLDQFTIADDKVLRIELHEKNGSRLQIVEIKNSDLLKSKLIEQENTEPIKKNGRGSKRFND</sequence>
<dbReference type="Pfam" id="PF13595">
    <property type="entry name" value="DUF4138"/>
    <property type="match status" value="1"/>
</dbReference>
<proteinExistence type="predicted"/>
<name>A0A2S1LGW1_9FLAO</name>
<dbReference type="OrthoDB" id="1038500at2"/>
<dbReference type="NCBIfam" id="TIGR03780">
    <property type="entry name" value="Bac_Flav_CT_N"/>
    <property type="match status" value="1"/>
</dbReference>
<evidence type="ECO:0000256" key="1">
    <source>
        <dbReference type="SAM" id="SignalP"/>
    </source>
</evidence>
<evidence type="ECO:0000313" key="2">
    <source>
        <dbReference type="EMBL" id="AWG23005.1"/>
    </source>
</evidence>
<evidence type="ECO:0000313" key="3">
    <source>
        <dbReference type="Proteomes" id="UP000244527"/>
    </source>
</evidence>
<dbReference type="RefSeq" id="WP_108741909.1">
    <property type="nucleotide sequence ID" value="NZ_CP020918.1"/>
</dbReference>
<dbReference type="EMBL" id="CP020918">
    <property type="protein sequence ID" value="AWG23005.1"/>
    <property type="molecule type" value="Genomic_DNA"/>
</dbReference>
<reference evidence="2 3" key="1">
    <citation type="submission" date="2017-04" db="EMBL/GenBank/DDBJ databases">
        <title>Compelte genome sequence of WV33.</title>
        <authorList>
            <person name="Lee P.C."/>
        </authorList>
    </citation>
    <scope>NUCLEOTIDE SEQUENCE [LARGE SCALE GENOMIC DNA]</scope>
    <source>
        <strain evidence="2 3">WV33</strain>
    </source>
</reference>
<protein>
    <submittedName>
        <fullName evidence="2">Conjugative transposon protein TraN</fullName>
    </submittedName>
</protein>